<evidence type="ECO:0000313" key="11">
    <source>
        <dbReference type="Proteomes" id="UP000537131"/>
    </source>
</evidence>
<reference evidence="10 11" key="1">
    <citation type="submission" date="2020-04" db="EMBL/GenBank/DDBJ databases">
        <authorList>
            <person name="Doyle D.A."/>
        </authorList>
    </citation>
    <scope>NUCLEOTIDE SEQUENCE [LARGE SCALE GENOMIC DNA]</scope>
    <source>
        <strain evidence="10 11">P21</strain>
    </source>
</reference>
<evidence type="ECO:0000259" key="9">
    <source>
        <dbReference type="PROSITE" id="PS50109"/>
    </source>
</evidence>
<dbReference type="InterPro" id="IPR005467">
    <property type="entry name" value="His_kinase_dom"/>
</dbReference>
<dbReference type="SMART" id="SM00387">
    <property type="entry name" value="HATPase_c"/>
    <property type="match status" value="1"/>
</dbReference>
<dbReference type="PANTHER" id="PTHR43547:SF2">
    <property type="entry name" value="HYBRID SIGNAL TRANSDUCTION HISTIDINE KINASE C"/>
    <property type="match status" value="1"/>
</dbReference>
<dbReference type="PROSITE" id="PS50109">
    <property type="entry name" value="HIS_KIN"/>
    <property type="match status" value="1"/>
</dbReference>
<accession>A0A7Y0EGN9</accession>
<organism evidence="10 11">
    <name type="scientific">Clostridium muellerianum</name>
    <dbReference type="NCBI Taxonomy" id="2716538"/>
    <lineage>
        <taxon>Bacteria</taxon>
        <taxon>Bacillati</taxon>
        <taxon>Bacillota</taxon>
        <taxon>Clostridia</taxon>
        <taxon>Eubacteriales</taxon>
        <taxon>Clostridiaceae</taxon>
        <taxon>Clostridium</taxon>
    </lineage>
</organism>
<comment type="caution">
    <text evidence="10">The sequence shown here is derived from an EMBL/GenBank/DDBJ whole genome shotgun (WGS) entry which is preliminary data.</text>
</comment>
<keyword evidence="5" id="KW-0547">Nucleotide-binding</keyword>
<evidence type="ECO:0000256" key="1">
    <source>
        <dbReference type="ARBA" id="ARBA00000085"/>
    </source>
</evidence>
<evidence type="ECO:0000256" key="5">
    <source>
        <dbReference type="ARBA" id="ARBA00022741"/>
    </source>
</evidence>
<dbReference type="CDD" id="cd00082">
    <property type="entry name" value="HisKA"/>
    <property type="match status" value="1"/>
</dbReference>
<reference evidence="10 11" key="2">
    <citation type="submission" date="2020-06" db="EMBL/GenBank/DDBJ databases">
        <title>Complete Genome Sequence of Clostridium muelleri sp. nov. P21T, an Acid-Alcohol Producing Acetogen Isolated from Old Hay.</title>
        <authorList>
            <person name="Duncan K.E."/>
            <person name="Tanner R.S."/>
        </authorList>
    </citation>
    <scope>NUCLEOTIDE SEQUENCE [LARGE SCALE GENOMIC DNA]</scope>
    <source>
        <strain evidence="10 11">P21</strain>
    </source>
</reference>
<dbReference type="InterPro" id="IPR036097">
    <property type="entry name" value="HisK_dim/P_sf"/>
</dbReference>
<evidence type="ECO:0000256" key="2">
    <source>
        <dbReference type="ARBA" id="ARBA00012438"/>
    </source>
</evidence>
<evidence type="ECO:0000256" key="3">
    <source>
        <dbReference type="ARBA" id="ARBA00022553"/>
    </source>
</evidence>
<feature type="domain" description="Histidine kinase" evidence="9">
    <location>
        <begin position="45"/>
        <end position="270"/>
    </location>
</feature>
<dbReference type="InterPro" id="IPR036890">
    <property type="entry name" value="HATPase_C_sf"/>
</dbReference>
<dbReference type="InterPro" id="IPR004358">
    <property type="entry name" value="Sig_transdc_His_kin-like_C"/>
</dbReference>
<dbReference type="Pfam" id="PF00512">
    <property type="entry name" value="HisKA"/>
    <property type="match status" value="1"/>
</dbReference>
<proteinExistence type="predicted"/>
<gene>
    <name evidence="10" type="ORF">HBE96_10455</name>
</gene>
<evidence type="ECO:0000313" key="10">
    <source>
        <dbReference type="EMBL" id="NMM63110.1"/>
    </source>
</evidence>
<name>A0A7Y0EGN9_9CLOT</name>
<dbReference type="GO" id="GO:0005524">
    <property type="term" value="F:ATP binding"/>
    <property type="evidence" value="ECO:0007669"/>
    <property type="project" value="UniProtKB-KW"/>
</dbReference>
<dbReference type="InterPro" id="IPR003661">
    <property type="entry name" value="HisK_dim/P_dom"/>
</dbReference>
<keyword evidence="7" id="KW-0067">ATP-binding</keyword>
<keyword evidence="8" id="KW-0902">Two-component regulatory system</keyword>
<dbReference type="PRINTS" id="PR00344">
    <property type="entry name" value="BCTRLSENSOR"/>
</dbReference>
<dbReference type="SUPFAM" id="SSF55874">
    <property type="entry name" value="ATPase domain of HSP90 chaperone/DNA topoisomerase II/histidine kinase"/>
    <property type="match status" value="1"/>
</dbReference>
<dbReference type="Pfam" id="PF02518">
    <property type="entry name" value="HATPase_c"/>
    <property type="match status" value="1"/>
</dbReference>
<dbReference type="FunFam" id="3.30.565.10:FF:000037">
    <property type="entry name" value="Hybrid sensor histidine kinase/response regulator"/>
    <property type="match status" value="1"/>
</dbReference>
<dbReference type="EC" id="2.7.13.3" evidence="2"/>
<dbReference type="InterPro" id="IPR003594">
    <property type="entry name" value="HATPase_dom"/>
</dbReference>
<evidence type="ECO:0000256" key="6">
    <source>
        <dbReference type="ARBA" id="ARBA00022777"/>
    </source>
</evidence>
<evidence type="ECO:0000256" key="7">
    <source>
        <dbReference type="ARBA" id="ARBA00022840"/>
    </source>
</evidence>
<dbReference type="SMART" id="SM00388">
    <property type="entry name" value="HisKA"/>
    <property type="match status" value="1"/>
</dbReference>
<dbReference type="CDD" id="cd16922">
    <property type="entry name" value="HATPase_EvgS-ArcB-TorS-like"/>
    <property type="match status" value="1"/>
</dbReference>
<keyword evidence="11" id="KW-1185">Reference proteome</keyword>
<evidence type="ECO:0000256" key="4">
    <source>
        <dbReference type="ARBA" id="ARBA00022679"/>
    </source>
</evidence>
<dbReference type="Proteomes" id="UP000537131">
    <property type="component" value="Unassembled WGS sequence"/>
</dbReference>
<dbReference type="EMBL" id="JABBNI010000018">
    <property type="protein sequence ID" value="NMM63110.1"/>
    <property type="molecule type" value="Genomic_DNA"/>
</dbReference>
<evidence type="ECO:0000256" key="8">
    <source>
        <dbReference type="ARBA" id="ARBA00023012"/>
    </source>
</evidence>
<keyword evidence="3" id="KW-0597">Phosphoprotein</keyword>
<dbReference type="AlphaFoldDB" id="A0A7Y0EGN9"/>
<dbReference type="Gene3D" id="3.30.565.10">
    <property type="entry name" value="Histidine kinase-like ATPase, C-terminal domain"/>
    <property type="match status" value="1"/>
</dbReference>
<dbReference type="GO" id="GO:0000155">
    <property type="term" value="F:phosphorelay sensor kinase activity"/>
    <property type="evidence" value="ECO:0007669"/>
    <property type="project" value="InterPro"/>
</dbReference>
<dbReference type="Gene3D" id="1.10.287.130">
    <property type="match status" value="1"/>
</dbReference>
<keyword evidence="6 10" id="KW-0418">Kinase</keyword>
<keyword evidence="4" id="KW-0808">Transferase</keyword>
<dbReference type="PANTHER" id="PTHR43547">
    <property type="entry name" value="TWO-COMPONENT HISTIDINE KINASE"/>
    <property type="match status" value="1"/>
</dbReference>
<dbReference type="SUPFAM" id="SSF47384">
    <property type="entry name" value="Homodimeric domain of signal transducing histidine kinase"/>
    <property type="match status" value="1"/>
</dbReference>
<comment type="catalytic activity">
    <reaction evidence="1">
        <text>ATP + protein L-histidine = ADP + protein N-phospho-L-histidine.</text>
        <dbReference type="EC" id="2.7.13.3"/>
    </reaction>
</comment>
<sequence>MLIKVAVDITERKRIEELQKSIEKERIRMLEIREYDRIKTDFFANISHELRTPINVIFSAIQVHKLNLEQCTCGTDCKYQYQYKYTNIMQQNCYRILRLVNNLIDITKIDSGYLAINKINYDIVNIIENVTLSVAEYIESKGMSVVFDTDIEEKIIACDPEKIERIMLNLLSNSVKFTPRGGSIMVSISDGAENIYIKVKDTGKGIPIEKLNSIFERFVQVDKSLTRESEGSGIGLSLVKALVEMHDGTISVSSKEGYGSEFVICIPCKLIDNTECNNSYNDDALNKSYTEKINLEFSDIYN</sequence>
<protein>
    <recommendedName>
        <fullName evidence="2">histidine kinase</fullName>
        <ecNumber evidence="2">2.7.13.3</ecNumber>
    </recommendedName>
</protein>